<organism evidence="1 2">
    <name type="scientific">Botryotinia fuckeliana (strain T4)</name>
    <name type="common">Noble rot fungus</name>
    <name type="synonym">Botrytis cinerea</name>
    <dbReference type="NCBI Taxonomy" id="999810"/>
    <lineage>
        <taxon>Eukaryota</taxon>
        <taxon>Fungi</taxon>
        <taxon>Dikarya</taxon>
        <taxon>Ascomycota</taxon>
        <taxon>Pezizomycotina</taxon>
        <taxon>Leotiomycetes</taxon>
        <taxon>Helotiales</taxon>
        <taxon>Sclerotiniaceae</taxon>
        <taxon>Botrytis</taxon>
    </lineage>
</organism>
<dbReference type="Proteomes" id="UP000008177">
    <property type="component" value="Unplaced contigs"/>
</dbReference>
<dbReference type="InParanoid" id="G2YL07"/>
<evidence type="ECO:0000313" key="1">
    <source>
        <dbReference type="EMBL" id="CCD52305.1"/>
    </source>
</evidence>
<sequence>MGIRKMLQPQQTIACRSFYSLESRFPNLNSPRSLASIADGRSVSSGLAFEDSL</sequence>
<protein>
    <submittedName>
        <fullName evidence="1">Uncharacterized protein</fullName>
    </submittedName>
</protein>
<accession>G2YL07</accession>
<dbReference type="HOGENOM" id="CLU_3068428_0_0_1"/>
<gene>
    <name evidence="1" type="ORF">BofuT4_uP081000.1</name>
</gene>
<name>G2YL07_BOTF4</name>
<dbReference type="EMBL" id="FQ790341">
    <property type="protein sequence ID" value="CCD52305.1"/>
    <property type="molecule type" value="Genomic_DNA"/>
</dbReference>
<dbReference type="AlphaFoldDB" id="G2YL07"/>
<reference evidence="2" key="1">
    <citation type="journal article" date="2011" name="PLoS Genet.">
        <title>Genomic analysis of the necrotrophic fungal pathogens Sclerotinia sclerotiorum and Botrytis cinerea.</title>
        <authorList>
            <person name="Amselem J."/>
            <person name="Cuomo C.A."/>
            <person name="van Kan J.A."/>
            <person name="Viaud M."/>
            <person name="Benito E.P."/>
            <person name="Couloux A."/>
            <person name="Coutinho P.M."/>
            <person name="de Vries R.P."/>
            <person name="Dyer P.S."/>
            <person name="Fillinger S."/>
            <person name="Fournier E."/>
            <person name="Gout L."/>
            <person name="Hahn M."/>
            <person name="Kohn L."/>
            <person name="Lapalu N."/>
            <person name="Plummer K.M."/>
            <person name="Pradier J.M."/>
            <person name="Quevillon E."/>
            <person name="Sharon A."/>
            <person name="Simon A."/>
            <person name="ten Have A."/>
            <person name="Tudzynski B."/>
            <person name="Tudzynski P."/>
            <person name="Wincker P."/>
            <person name="Andrew M."/>
            <person name="Anthouard V."/>
            <person name="Beever R.E."/>
            <person name="Beffa R."/>
            <person name="Benoit I."/>
            <person name="Bouzid O."/>
            <person name="Brault B."/>
            <person name="Chen Z."/>
            <person name="Choquer M."/>
            <person name="Collemare J."/>
            <person name="Cotton P."/>
            <person name="Danchin E.G."/>
            <person name="Da Silva C."/>
            <person name="Gautier A."/>
            <person name="Giraud C."/>
            <person name="Giraud T."/>
            <person name="Gonzalez C."/>
            <person name="Grossetete S."/>
            <person name="Guldener U."/>
            <person name="Henrissat B."/>
            <person name="Howlett B.J."/>
            <person name="Kodira C."/>
            <person name="Kretschmer M."/>
            <person name="Lappartient A."/>
            <person name="Leroch M."/>
            <person name="Levis C."/>
            <person name="Mauceli E."/>
            <person name="Neuveglise C."/>
            <person name="Oeser B."/>
            <person name="Pearson M."/>
            <person name="Poulain J."/>
            <person name="Poussereau N."/>
            <person name="Quesneville H."/>
            <person name="Rascle C."/>
            <person name="Schumacher J."/>
            <person name="Segurens B."/>
            <person name="Sexton A."/>
            <person name="Silva E."/>
            <person name="Sirven C."/>
            <person name="Soanes D.M."/>
            <person name="Talbot N.J."/>
            <person name="Templeton M."/>
            <person name="Yandava C."/>
            <person name="Yarden O."/>
            <person name="Zeng Q."/>
            <person name="Rollins J.A."/>
            <person name="Lebrun M.H."/>
            <person name="Dickman M."/>
        </authorList>
    </citation>
    <scope>NUCLEOTIDE SEQUENCE [LARGE SCALE GENOMIC DNA]</scope>
    <source>
        <strain evidence="2">T4</strain>
    </source>
</reference>
<evidence type="ECO:0000313" key="2">
    <source>
        <dbReference type="Proteomes" id="UP000008177"/>
    </source>
</evidence>
<proteinExistence type="predicted"/>